<evidence type="ECO:0008006" key="3">
    <source>
        <dbReference type="Google" id="ProtNLM"/>
    </source>
</evidence>
<dbReference type="Gene3D" id="2.160.20.10">
    <property type="entry name" value="Single-stranded right-handed beta-helix, Pectin lyase-like"/>
    <property type="match status" value="1"/>
</dbReference>
<sequence>MHLTSSAKLNADGIFGGGKLHVGGAYQGGNDTYRSKSTQIDDGAILSADALSRGDGGEVVVWSDGHTVYSGSISARGGAEGGDGGIVEVSGKQMLDFYGMVDAGASNGKAGSLLLDPYDFTIGMAEASLIDRVLRTGTSTYVSADNDINVNYVIDGRGRYAGGGLTLSAAKDINVNVYIVTDNGAVNLYAGSGTVNLAQGKAVYAGTAPITVRSGSSLTNASYLTGGRLSLISTQGFVNINQGIDSSITPVPGGHVTLAAGNDVNLNKDLVTYDGDVNIAATNGILNIAWDNTNSRTYRIQSGSAPITATTGGNLTTGPAPPTTFAVPDLTGIADQAAYLRAYIVDQLKPYIAFSTTGKLSLISTGGDVTVDAPIPDTTGEIVLTAADKVAVNHKVLSNDQPITITAGAGGIEVNGTDDTYGMGSSYGIGTSPAIDSGSGPLTFRALGDISITTQNGVSTSGKLTIDTRSKILQGAVASYAYSPSEIELIADGGIDSFNAKFSPKISATSSGGAIHLDVLNPGQLIINALSPTAGDVFTGGLIGHIVNIHAGRDINLSNVREGGTLVLNAGRDANLNTFIIDSLDVTAGRNIYFSGSGLASPEPTIWLRGGDLIATSTGGDISFGGPSDYSAVHISDEKNLALDAYGSVTLGLLETLGPVSITARTGDITLRSDIGPAVQFYDPNADTFYASYDQNALSQIYSGADYYPGKPSFDPTGNGPASLFLHAGGNIIMQGAKASGTVTIVAGGTLTPAKGISSGVTNGVNINTGGEALEKLLSGDVVHPGPYNYTGNYFGDIPLATQVQLRAPYDVAPAITPGPRVDPPGLPGALTALPALPPDLVNVSGSGVPGASGANDSLSESEIEAMRAAGNAGLSEIIPDEEENTDEEDNNKNLMEFAGGRGVGQTTDFGIK</sequence>
<feature type="region of interest" description="Disordered" evidence="1">
    <location>
        <begin position="878"/>
        <end position="913"/>
    </location>
</feature>
<dbReference type="AlphaFoldDB" id="E1Y889"/>
<accession>E1Y889</accession>
<feature type="compositionally biased region" description="Acidic residues" evidence="1">
    <location>
        <begin position="879"/>
        <end position="890"/>
    </location>
</feature>
<reference evidence="2" key="1">
    <citation type="journal article" date="2011" name="Environ. Microbiol.">
        <title>Genomic insights into the metabolic potential of the polycyclic aromatic hydrocarbon degrading sulfate-reducing Deltaproteobacterium N47.</title>
        <authorList>
            <person name="Bergmann F."/>
            <person name="Selesi D."/>
            <person name="Weinmaier T."/>
            <person name="Tischler P."/>
            <person name="Rattei T."/>
            <person name="Meckenstock R.U."/>
        </authorList>
    </citation>
    <scope>NUCLEOTIDE SEQUENCE</scope>
</reference>
<organism evidence="2">
    <name type="scientific">uncultured Desulfobacterium sp</name>
    <dbReference type="NCBI Taxonomy" id="201089"/>
    <lineage>
        <taxon>Bacteria</taxon>
        <taxon>Pseudomonadati</taxon>
        <taxon>Thermodesulfobacteriota</taxon>
        <taxon>Desulfobacteria</taxon>
        <taxon>Desulfobacterales</taxon>
        <taxon>Desulfobacteriaceae</taxon>
        <taxon>Desulfobacterium</taxon>
        <taxon>environmental samples</taxon>
    </lineage>
</organism>
<dbReference type="InterPro" id="IPR012334">
    <property type="entry name" value="Pectin_lyas_fold"/>
</dbReference>
<evidence type="ECO:0000256" key="1">
    <source>
        <dbReference type="SAM" id="MobiDB-lite"/>
    </source>
</evidence>
<evidence type="ECO:0000313" key="2">
    <source>
        <dbReference type="EMBL" id="CBX26783.1"/>
    </source>
</evidence>
<protein>
    <recommendedName>
        <fullName evidence="3">Filamentous haemagglutinin FhaB/tRNA nuclease CdiA-like TPS domain-containing protein</fullName>
    </recommendedName>
</protein>
<proteinExistence type="predicted"/>
<name>E1Y889_9BACT</name>
<dbReference type="EMBL" id="FR695864">
    <property type="protein sequence ID" value="CBX26783.1"/>
    <property type="molecule type" value="Genomic_DNA"/>
</dbReference>
<gene>
    <name evidence="2" type="ORF">N47_A08120</name>
</gene>